<gene>
    <name evidence="3" type="ORF">LDX50_27500</name>
</gene>
<name>A0A9X1KZT7_9BACT</name>
<dbReference type="Gene3D" id="3.10.310.50">
    <property type="match status" value="1"/>
</dbReference>
<dbReference type="Proteomes" id="UP001139409">
    <property type="component" value="Unassembled WGS sequence"/>
</dbReference>
<sequence length="215" mass="23806">MKARNFTQQEKDRIKEAVAMAEGKTSGEIVTYFVEKSDEYEEVRLRSTLMFVAAPLFMLAILSFAWLLPFQVTPLEVAIIAVIMGAIGYILPGVSSAYKRLLLSHGRLENAVERRAMAAFLTEEVFSTENRTGILIFISHFEHMVEVIGDTGINAKVDQKEWSHVVGLIIEGIKANDPVGGIVRGINRCGELLQTAGVDKPPDNPNELSDDIRIS</sequence>
<evidence type="ECO:0000313" key="3">
    <source>
        <dbReference type="EMBL" id="MCA6078650.1"/>
    </source>
</evidence>
<feature type="region of interest" description="Disordered" evidence="1">
    <location>
        <begin position="196"/>
        <end position="215"/>
    </location>
</feature>
<dbReference type="PANTHER" id="PTHR30373:SF8">
    <property type="entry name" value="BLL7265 PROTEIN"/>
    <property type="match status" value="1"/>
</dbReference>
<comment type="caution">
    <text evidence="3">The sequence shown here is derived from an EMBL/GenBank/DDBJ whole genome shotgun (WGS) entry which is preliminary data.</text>
</comment>
<keyword evidence="4" id="KW-1185">Reference proteome</keyword>
<keyword evidence="2" id="KW-0472">Membrane</keyword>
<organism evidence="3 4">
    <name type="scientific">Fulvivirga sedimenti</name>
    <dbReference type="NCBI Taxonomy" id="2879465"/>
    <lineage>
        <taxon>Bacteria</taxon>
        <taxon>Pseudomonadati</taxon>
        <taxon>Bacteroidota</taxon>
        <taxon>Cytophagia</taxon>
        <taxon>Cytophagales</taxon>
        <taxon>Fulvivirgaceae</taxon>
        <taxon>Fulvivirga</taxon>
    </lineage>
</organism>
<keyword evidence="2" id="KW-0812">Transmembrane</keyword>
<dbReference type="AlphaFoldDB" id="A0A9X1KZT7"/>
<proteinExistence type="predicted"/>
<evidence type="ECO:0008006" key="5">
    <source>
        <dbReference type="Google" id="ProtNLM"/>
    </source>
</evidence>
<evidence type="ECO:0000313" key="4">
    <source>
        <dbReference type="Proteomes" id="UP001139409"/>
    </source>
</evidence>
<feature type="transmembrane region" description="Helical" evidence="2">
    <location>
        <begin position="49"/>
        <end position="71"/>
    </location>
</feature>
<evidence type="ECO:0000256" key="1">
    <source>
        <dbReference type="SAM" id="MobiDB-lite"/>
    </source>
</evidence>
<reference evidence="3" key="1">
    <citation type="submission" date="2021-09" db="EMBL/GenBank/DDBJ databases">
        <title>Fulvivirga sp. isolated from coastal sediment.</title>
        <authorList>
            <person name="Yu H."/>
        </authorList>
    </citation>
    <scope>NUCLEOTIDE SEQUENCE</scope>
    <source>
        <strain evidence="3">1062</strain>
    </source>
</reference>
<dbReference type="PANTHER" id="PTHR30373">
    <property type="entry name" value="UPF0603 PROTEIN YGCG"/>
    <property type="match status" value="1"/>
</dbReference>
<evidence type="ECO:0000256" key="2">
    <source>
        <dbReference type="SAM" id="Phobius"/>
    </source>
</evidence>
<keyword evidence="2" id="KW-1133">Transmembrane helix</keyword>
<feature type="transmembrane region" description="Helical" evidence="2">
    <location>
        <begin position="77"/>
        <end position="98"/>
    </location>
</feature>
<dbReference type="RefSeq" id="WP_225699505.1">
    <property type="nucleotide sequence ID" value="NZ_JAIXNE010000006.1"/>
</dbReference>
<accession>A0A9X1KZT7</accession>
<dbReference type="EMBL" id="JAIXNE010000006">
    <property type="protein sequence ID" value="MCA6078650.1"/>
    <property type="molecule type" value="Genomic_DNA"/>
</dbReference>
<protein>
    <recommendedName>
        <fullName evidence="5">TPM domain-containing protein</fullName>
    </recommendedName>
</protein>